<dbReference type="GO" id="GO:0016491">
    <property type="term" value="F:oxidoreductase activity"/>
    <property type="evidence" value="ECO:0007669"/>
    <property type="project" value="UniProtKB-KW"/>
</dbReference>
<dbReference type="Proteomes" id="UP000094569">
    <property type="component" value="Unassembled WGS sequence"/>
</dbReference>
<accession>A0A1E3B1P1</accession>
<evidence type="ECO:0000256" key="2">
    <source>
        <dbReference type="ARBA" id="ARBA00023002"/>
    </source>
</evidence>
<keyword evidence="5" id="KW-1185">Reference proteome</keyword>
<reference evidence="4 5" key="1">
    <citation type="journal article" date="2016" name="BMC Genomics">
        <title>Comparative genomic and transcriptomic analyses of the Fuzhuan brick tea-fermentation fungus Aspergillus cristatus.</title>
        <authorList>
            <person name="Ge Y."/>
            <person name="Wang Y."/>
            <person name="Liu Y."/>
            <person name="Tan Y."/>
            <person name="Ren X."/>
            <person name="Zhang X."/>
            <person name="Hyde K.D."/>
            <person name="Liu Y."/>
            <person name="Liu Z."/>
        </authorList>
    </citation>
    <scope>NUCLEOTIDE SEQUENCE [LARGE SCALE GENOMIC DNA]</scope>
    <source>
        <strain evidence="4 5">GZAAS20.1005</strain>
    </source>
</reference>
<sequence>MSLQGKVVLLTGASMGIGEAVATSLIEQGANLDKLVKMVEKLLKINKVKITYRAVDVGGYDQVEAAVSSSIKEVGEIDILINNAGFSPRRFSNLPSTKHPRHPNNEQHQHQRLHVHVPRRAQQIHDPPQSGTILNITSITGLEVPPFPGEAVYHANKACQEAFTNALRNELSGTDIRVLVLRPGCVATHFHEQRVGPLIAPDVAQAANYMLQQPLNVSIKALDVVPPAQRSLTVIDRKWNERQRG</sequence>
<keyword evidence="2" id="KW-0560">Oxidoreductase</keyword>
<protein>
    <recommendedName>
        <fullName evidence="6">Oxidoreductase</fullName>
    </recommendedName>
</protein>
<dbReference type="PANTHER" id="PTHR43115:SF4">
    <property type="entry name" value="DEHYDROGENASE_REDUCTASE SDR FAMILY MEMBER 11"/>
    <property type="match status" value="1"/>
</dbReference>
<dbReference type="PRINTS" id="PR00080">
    <property type="entry name" value="SDRFAMILY"/>
</dbReference>
<evidence type="ECO:0000313" key="4">
    <source>
        <dbReference type="EMBL" id="ODM14852.1"/>
    </source>
</evidence>
<dbReference type="STRING" id="573508.A0A1E3B1P1"/>
<proteinExistence type="inferred from homology"/>
<comment type="caution">
    <text evidence="4">The sequence shown here is derived from an EMBL/GenBank/DDBJ whole genome shotgun (WGS) entry which is preliminary data.</text>
</comment>
<organism evidence="4 5">
    <name type="scientific">Aspergillus cristatus</name>
    <name type="common">Chinese Fuzhuan brick tea-fermentation fungus</name>
    <name type="synonym">Eurotium cristatum</name>
    <dbReference type="NCBI Taxonomy" id="573508"/>
    <lineage>
        <taxon>Eukaryota</taxon>
        <taxon>Fungi</taxon>
        <taxon>Dikarya</taxon>
        <taxon>Ascomycota</taxon>
        <taxon>Pezizomycotina</taxon>
        <taxon>Eurotiomycetes</taxon>
        <taxon>Eurotiomycetidae</taxon>
        <taxon>Eurotiales</taxon>
        <taxon>Aspergillaceae</taxon>
        <taxon>Aspergillus</taxon>
        <taxon>Aspergillus subgen. Aspergillus</taxon>
    </lineage>
</organism>
<dbReference type="InterPro" id="IPR036291">
    <property type="entry name" value="NAD(P)-bd_dom_sf"/>
</dbReference>
<dbReference type="PRINTS" id="PR00081">
    <property type="entry name" value="GDHRDH"/>
</dbReference>
<dbReference type="AlphaFoldDB" id="A0A1E3B1P1"/>
<evidence type="ECO:0000256" key="1">
    <source>
        <dbReference type="ARBA" id="ARBA00006484"/>
    </source>
</evidence>
<dbReference type="OrthoDB" id="1933717at2759"/>
<dbReference type="EMBL" id="JXNT01000020">
    <property type="protein sequence ID" value="ODM14852.1"/>
    <property type="molecule type" value="Genomic_DNA"/>
</dbReference>
<evidence type="ECO:0000256" key="3">
    <source>
        <dbReference type="RuleBase" id="RU000363"/>
    </source>
</evidence>
<dbReference type="Gene3D" id="3.40.50.720">
    <property type="entry name" value="NAD(P)-binding Rossmann-like Domain"/>
    <property type="match status" value="1"/>
</dbReference>
<gene>
    <name evidence="4" type="ORF">SI65_09604</name>
</gene>
<dbReference type="VEuPathDB" id="FungiDB:SI65_09604"/>
<dbReference type="InterPro" id="IPR002347">
    <property type="entry name" value="SDR_fam"/>
</dbReference>
<comment type="similarity">
    <text evidence="1 3">Belongs to the short-chain dehydrogenases/reductases (SDR) family.</text>
</comment>
<dbReference type="SUPFAM" id="SSF51735">
    <property type="entry name" value="NAD(P)-binding Rossmann-fold domains"/>
    <property type="match status" value="1"/>
</dbReference>
<evidence type="ECO:0008006" key="6">
    <source>
        <dbReference type="Google" id="ProtNLM"/>
    </source>
</evidence>
<dbReference type="Pfam" id="PF00106">
    <property type="entry name" value="adh_short"/>
    <property type="match status" value="1"/>
</dbReference>
<dbReference type="PANTHER" id="PTHR43115">
    <property type="entry name" value="DEHYDROGENASE/REDUCTASE SDR FAMILY MEMBER 11"/>
    <property type="match status" value="1"/>
</dbReference>
<evidence type="ECO:0000313" key="5">
    <source>
        <dbReference type="Proteomes" id="UP000094569"/>
    </source>
</evidence>
<name>A0A1E3B1P1_ASPCR</name>